<reference evidence="1" key="1">
    <citation type="submission" date="2021-05" db="EMBL/GenBank/DDBJ databases">
        <authorList>
            <person name="Scholz U."/>
            <person name="Mascher M."/>
            <person name="Fiebig A."/>
        </authorList>
    </citation>
    <scope>NUCLEOTIDE SEQUENCE [LARGE SCALE GENOMIC DNA]</scope>
</reference>
<sequence length="243" mass="27048">MEDCDIKGNVSSPFLKHLSIVESFFQTDPFRALICLPGLVSLELTGELRRAPALETMPLLVSAIVRLNSDCHDACSKYDYGDCDDRQCYGCFGRGADDSCGESVLLKGLSEVSELELSVGSQVFIVSRDLKLCPVFSKLKTLLLSEWCPGIASDLNVLSCFLKHSPILEKLTLQLSKVPKDPAETQRSYTLSEQSFQCARLKIVEIKYDEFDGRAHKLLDILSRHGVPLEKVRFQRINKPSGS</sequence>
<dbReference type="Proteomes" id="UP001732700">
    <property type="component" value="Chromosome 2A"/>
</dbReference>
<reference evidence="1" key="2">
    <citation type="submission" date="2025-09" db="UniProtKB">
        <authorList>
            <consortium name="EnsemblPlants"/>
        </authorList>
    </citation>
    <scope>IDENTIFICATION</scope>
</reference>
<protein>
    <submittedName>
        <fullName evidence="1">Uncharacterized protein</fullName>
    </submittedName>
</protein>
<organism evidence="1 2">
    <name type="scientific">Avena sativa</name>
    <name type="common">Oat</name>
    <dbReference type="NCBI Taxonomy" id="4498"/>
    <lineage>
        <taxon>Eukaryota</taxon>
        <taxon>Viridiplantae</taxon>
        <taxon>Streptophyta</taxon>
        <taxon>Embryophyta</taxon>
        <taxon>Tracheophyta</taxon>
        <taxon>Spermatophyta</taxon>
        <taxon>Magnoliopsida</taxon>
        <taxon>Liliopsida</taxon>
        <taxon>Poales</taxon>
        <taxon>Poaceae</taxon>
        <taxon>BOP clade</taxon>
        <taxon>Pooideae</taxon>
        <taxon>Poodae</taxon>
        <taxon>Poeae</taxon>
        <taxon>Poeae Chloroplast Group 1 (Aveneae type)</taxon>
        <taxon>Aveninae</taxon>
        <taxon>Avena</taxon>
    </lineage>
</organism>
<evidence type="ECO:0000313" key="1">
    <source>
        <dbReference type="EnsemblPlants" id="AVESA.00010b.r2.2AG0238780.1.CDS"/>
    </source>
</evidence>
<accession>A0ACD5UE28</accession>
<keyword evidence="2" id="KW-1185">Reference proteome</keyword>
<dbReference type="EnsemblPlants" id="AVESA.00010b.r2.2AG0238780.1">
    <property type="protein sequence ID" value="AVESA.00010b.r2.2AG0238780.1.CDS"/>
    <property type="gene ID" value="AVESA.00010b.r2.2AG0238780"/>
</dbReference>
<evidence type="ECO:0000313" key="2">
    <source>
        <dbReference type="Proteomes" id="UP001732700"/>
    </source>
</evidence>
<proteinExistence type="predicted"/>
<name>A0ACD5UE28_AVESA</name>